<name>A0A9P4R4M0_9PLEO</name>
<dbReference type="AlphaFoldDB" id="A0A9P4R4M0"/>
<gene>
    <name evidence="2" type="ORF">EJ04DRAFT_143511</name>
</gene>
<accession>A0A9P4R4M0</accession>
<dbReference type="EMBL" id="ML996121">
    <property type="protein sequence ID" value="KAF2736856.1"/>
    <property type="molecule type" value="Genomic_DNA"/>
</dbReference>
<organism evidence="2 3">
    <name type="scientific">Polyplosphaeria fusca</name>
    <dbReference type="NCBI Taxonomy" id="682080"/>
    <lineage>
        <taxon>Eukaryota</taxon>
        <taxon>Fungi</taxon>
        <taxon>Dikarya</taxon>
        <taxon>Ascomycota</taxon>
        <taxon>Pezizomycotina</taxon>
        <taxon>Dothideomycetes</taxon>
        <taxon>Pleosporomycetidae</taxon>
        <taxon>Pleosporales</taxon>
        <taxon>Tetraplosphaeriaceae</taxon>
        <taxon>Polyplosphaeria</taxon>
    </lineage>
</organism>
<dbReference type="Proteomes" id="UP000799444">
    <property type="component" value="Unassembled WGS sequence"/>
</dbReference>
<evidence type="ECO:0000313" key="3">
    <source>
        <dbReference type="Proteomes" id="UP000799444"/>
    </source>
</evidence>
<sequence>MKRPHNPPLPRQKLITHPRPHQRLLEEYLSQAIHALLRNRCPLAKRNRDIVALHLPRGHQLQQPRRIVLFRQLQLRRRQDAARRGDVEHRGGRRLGDCRRDGRGEAPFGGDLAVVGFAFAGGEFLPRGLGWCCHCGAKIRCVISGQGSRNGNEE</sequence>
<feature type="region of interest" description="Disordered" evidence="1">
    <location>
        <begin position="81"/>
        <end position="100"/>
    </location>
</feature>
<evidence type="ECO:0000256" key="1">
    <source>
        <dbReference type="SAM" id="MobiDB-lite"/>
    </source>
</evidence>
<reference evidence="2" key="1">
    <citation type="journal article" date="2020" name="Stud. Mycol.">
        <title>101 Dothideomycetes genomes: a test case for predicting lifestyles and emergence of pathogens.</title>
        <authorList>
            <person name="Haridas S."/>
            <person name="Albert R."/>
            <person name="Binder M."/>
            <person name="Bloem J."/>
            <person name="Labutti K."/>
            <person name="Salamov A."/>
            <person name="Andreopoulos B."/>
            <person name="Baker S."/>
            <person name="Barry K."/>
            <person name="Bills G."/>
            <person name="Bluhm B."/>
            <person name="Cannon C."/>
            <person name="Castanera R."/>
            <person name="Culley D."/>
            <person name="Daum C."/>
            <person name="Ezra D."/>
            <person name="Gonzalez J."/>
            <person name="Henrissat B."/>
            <person name="Kuo A."/>
            <person name="Liang C."/>
            <person name="Lipzen A."/>
            <person name="Lutzoni F."/>
            <person name="Magnuson J."/>
            <person name="Mondo S."/>
            <person name="Nolan M."/>
            <person name="Ohm R."/>
            <person name="Pangilinan J."/>
            <person name="Park H.-J."/>
            <person name="Ramirez L."/>
            <person name="Alfaro M."/>
            <person name="Sun H."/>
            <person name="Tritt A."/>
            <person name="Yoshinaga Y."/>
            <person name="Zwiers L.-H."/>
            <person name="Turgeon B."/>
            <person name="Goodwin S."/>
            <person name="Spatafora J."/>
            <person name="Crous P."/>
            <person name="Grigoriev I."/>
        </authorList>
    </citation>
    <scope>NUCLEOTIDE SEQUENCE</scope>
    <source>
        <strain evidence="2">CBS 125425</strain>
    </source>
</reference>
<protein>
    <submittedName>
        <fullName evidence="2">Uncharacterized protein</fullName>
    </submittedName>
</protein>
<proteinExistence type="predicted"/>
<keyword evidence="3" id="KW-1185">Reference proteome</keyword>
<evidence type="ECO:0000313" key="2">
    <source>
        <dbReference type="EMBL" id="KAF2736856.1"/>
    </source>
</evidence>
<comment type="caution">
    <text evidence="2">The sequence shown here is derived from an EMBL/GenBank/DDBJ whole genome shotgun (WGS) entry which is preliminary data.</text>
</comment>